<dbReference type="PRINTS" id="PR00757">
    <property type="entry name" value="AMINEOXDASEF"/>
</dbReference>
<evidence type="ECO:0000256" key="2">
    <source>
        <dbReference type="ARBA" id="ARBA00005995"/>
    </source>
</evidence>
<dbReference type="EMBL" id="JAGQHS010000126">
    <property type="protein sequence ID" value="MCA9757880.1"/>
    <property type="molecule type" value="Genomic_DNA"/>
</dbReference>
<dbReference type="PANTHER" id="PTHR43563:SF1">
    <property type="entry name" value="AMINE OXIDASE [FLAVIN-CONTAINING] B"/>
    <property type="match status" value="1"/>
</dbReference>
<dbReference type="SUPFAM" id="SSF51905">
    <property type="entry name" value="FAD/NAD(P)-binding domain"/>
    <property type="match status" value="1"/>
</dbReference>
<organism evidence="6 7">
    <name type="scientific">Eiseniibacteriota bacterium</name>
    <dbReference type="NCBI Taxonomy" id="2212470"/>
    <lineage>
        <taxon>Bacteria</taxon>
        <taxon>Candidatus Eiseniibacteriota</taxon>
    </lineage>
</organism>
<evidence type="ECO:0000256" key="4">
    <source>
        <dbReference type="PIRSR" id="PIRSR601613-1"/>
    </source>
</evidence>
<accession>A0A956SET1</accession>
<evidence type="ECO:0000256" key="3">
    <source>
        <dbReference type="ARBA" id="ARBA00023002"/>
    </source>
</evidence>
<dbReference type="SUPFAM" id="SSF54373">
    <property type="entry name" value="FAD-linked reductases, C-terminal domain"/>
    <property type="match status" value="1"/>
</dbReference>
<dbReference type="Gene3D" id="3.90.660.10">
    <property type="match status" value="1"/>
</dbReference>
<evidence type="ECO:0000259" key="5">
    <source>
        <dbReference type="Pfam" id="PF01593"/>
    </source>
</evidence>
<comment type="cofactor">
    <cofactor evidence="1">
        <name>FAD</name>
        <dbReference type="ChEBI" id="CHEBI:57692"/>
    </cofactor>
</comment>
<protein>
    <submittedName>
        <fullName evidence="6">FAD-dependent oxidoreductase</fullName>
    </submittedName>
</protein>
<proteinExistence type="inferred from homology"/>
<evidence type="ECO:0000313" key="6">
    <source>
        <dbReference type="EMBL" id="MCA9757880.1"/>
    </source>
</evidence>
<dbReference type="AlphaFoldDB" id="A0A956SET1"/>
<reference evidence="6" key="1">
    <citation type="submission" date="2020-04" db="EMBL/GenBank/DDBJ databases">
        <authorList>
            <person name="Zhang T."/>
        </authorList>
    </citation>
    <scope>NUCLEOTIDE SEQUENCE</scope>
    <source>
        <strain evidence="6">HKST-UBA02</strain>
    </source>
</reference>
<dbReference type="InterPro" id="IPR006311">
    <property type="entry name" value="TAT_signal"/>
</dbReference>
<dbReference type="InterPro" id="IPR036188">
    <property type="entry name" value="FAD/NAD-bd_sf"/>
</dbReference>
<dbReference type="InterPro" id="IPR050703">
    <property type="entry name" value="Flavin_MAO"/>
</dbReference>
<feature type="domain" description="Amine oxidase" evidence="5">
    <location>
        <begin position="61"/>
        <end position="494"/>
    </location>
</feature>
<comment type="similarity">
    <text evidence="2">Belongs to the flavin monoamine oxidase family.</text>
</comment>
<evidence type="ECO:0000256" key="1">
    <source>
        <dbReference type="ARBA" id="ARBA00001974"/>
    </source>
</evidence>
<comment type="caution">
    <text evidence="6">The sequence shown here is derived from an EMBL/GenBank/DDBJ whole genome shotgun (WGS) entry which is preliminary data.</text>
</comment>
<dbReference type="GO" id="GO:0016491">
    <property type="term" value="F:oxidoreductase activity"/>
    <property type="evidence" value="ECO:0007669"/>
    <property type="project" value="UniProtKB-KW"/>
</dbReference>
<feature type="binding site" evidence="4">
    <location>
        <position position="62"/>
    </location>
    <ligand>
        <name>FAD</name>
        <dbReference type="ChEBI" id="CHEBI:57692"/>
    </ligand>
</feature>
<dbReference type="Pfam" id="PF01593">
    <property type="entry name" value="Amino_oxidase"/>
    <property type="match status" value="1"/>
</dbReference>
<dbReference type="Gene3D" id="1.10.405.10">
    <property type="entry name" value="Guanine Nucleotide Dissociation Inhibitor, domain 1"/>
    <property type="match status" value="1"/>
</dbReference>
<name>A0A956SET1_UNCEI</name>
<dbReference type="InterPro" id="IPR002937">
    <property type="entry name" value="Amino_oxidase"/>
</dbReference>
<sequence length="497" mass="54178">MSQSLFARLARRFETEERRVSRREFLRASLLASSGMLLSSCGAPGWGRRPRMRVVVIGGGFSGLACAFELRQAGFEVTVLESRNRVGGRVLSFGDFVPGRNAEGGAELIGSNHPTWMTYADRFGLEMLDVSQDEDYATPVRLRGQLLSDAETEALYEEMDAAYSLMTVDAAPINLEEPWSMPNAAHLDQMSTAEWLVGVSISDLGRYAVDTETTFNNGVPLAAQSYLGNLLQVKGGGLDAYWTESEVYRCAGGNQQLAFRLAEAIGAERIHLEEPVQSIEVHGSSGFGGSHATQGSHCTVRSSRGSYEADVVVLAVPPSVWSRIAITPSLPATLRPQMGTNTKYLTEVRSRFWYENGLSQYALSDDIAGLTWEATDAQRGAGHYVLTSFAGAGASRHLLDLDTATRDAEMAKALEGVFPGFTEQRVRSRFMDWPNDPWVRAAYSFPAPGQVTTMGPLLRAGMGPLQFAGEHTCYRFVGYMEGALFSGAETAWRIANG</sequence>
<reference evidence="6" key="2">
    <citation type="journal article" date="2021" name="Microbiome">
        <title>Successional dynamics and alternative stable states in a saline activated sludge microbial community over 9 years.</title>
        <authorList>
            <person name="Wang Y."/>
            <person name="Ye J."/>
            <person name="Ju F."/>
            <person name="Liu L."/>
            <person name="Boyd J.A."/>
            <person name="Deng Y."/>
            <person name="Parks D.H."/>
            <person name="Jiang X."/>
            <person name="Yin X."/>
            <person name="Woodcroft B.J."/>
            <person name="Tyson G.W."/>
            <person name="Hugenholtz P."/>
            <person name="Polz M.F."/>
            <person name="Zhang T."/>
        </authorList>
    </citation>
    <scope>NUCLEOTIDE SEQUENCE</scope>
    <source>
        <strain evidence="6">HKST-UBA02</strain>
    </source>
</reference>
<dbReference type="PROSITE" id="PS51318">
    <property type="entry name" value="TAT"/>
    <property type="match status" value="1"/>
</dbReference>
<gene>
    <name evidence="6" type="ORF">KDA27_18965</name>
</gene>
<dbReference type="PANTHER" id="PTHR43563">
    <property type="entry name" value="AMINE OXIDASE"/>
    <property type="match status" value="1"/>
</dbReference>
<dbReference type="Gene3D" id="3.50.50.60">
    <property type="entry name" value="FAD/NAD(P)-binding domain"/>
    <property type="match status" value="1"/>
</dbReference>
<evidence type="ECO:0000313" key="7">
    <source>
        <dbReference type="Proteomes" id="UP000739538"/>
    </source>
</evidence>
<keyword evidence="3" id="KW-0560">Oxidoreductase</keyword>
<dbReference type="InterPro" id="IPR001613">
    <property type="entry name" value="Flavin_amine_oxidase"/>
</dbReference>
<feature type="binding site" evidence="4">
    <location>
        <position position="276"/>
    </location>
    <ligand>
        <name>FAD</name>
        <dbReference type="ChEBI" id="CHEBI:57692"/>
    </ligand>
</feature>
<feature type="binding site" evidence="4">
    <location>
        <position position="389"/>
    </location>
    <ligand>
        <name>substrate</name>
    </ligand>
</feature>
<dbReference type="Proteomes" id="UP000739538">
    <property type="component" value="Unassembled WGS sequence"/>
</dbReference>